<feature type="binding site" evidence="3">
    <location>
        <position position="61"/>
    </location>
    <ligand>
        <name>ATP</name>
        <dbReference type="ChEBI" id="CHEBI:30616"/>
    </ligand>
</feature>
<dbReference type="SMART" id="SM00220">
    <property type="entry name" value="S_TKc"/>
    <property type="match status" value="1"/>
</dbReference>
<dbReference type="PROSITE" id="PS50011">
    <property type="entry name" value="PROTEIN_KINASE_DOM"/>
    <property type="match status" value="1"/>
</dbReference>
<comment type="caution">
    <text evidence="6">The sequence shown here is derived from an EMBL/GenBank/DDBJ whole genome shotgun (WGS) entry which is preliminary data.</text>
</comment>
<name>A0A0V0R5Y4_PSEPJ</name>
<reference evidence="6 7" key="1">
    <citation type="journal article" date="2015" name="Sci. Rep.">
        <title>Genome of the facultative scuticociliatosis pathogen Pseudocohnilembus persalinus provides insight into its virulence through horizontal gene transfer.</title>
        <authorList>
            <person name="Xiong J."/>
            <person name="Wang G."/>
            <person name="Cheng J."/>
            <person name="Tian M."/>
            <person name="Pan X."/>
            <person name="Warren A."/>
            <person name="Jiang C."/>
            <person name="Yuan D."/>
            <person name="Miao W."/>
        </authorList>
    </citation>
    <scope>NUCLEOTIDE SEQUENCE [LARGE SCALE GENOMIC DNA]</scope>
    <source>
        <strain evidence="6">36N120E</strain>
    </source>
</reference>
<gene>
    <name evidence="6" type="ORF">PPERSA_05276</name>
</gene>
<dbReference type="OMA" id="YCIVELK"/>
<dbReference type="PANTHER" id="PTHR24346">
    <property type="entry name" value="MAP/MICROTUBULE AFFINITY-REGULATING KINASE"/>
    <property type="match status" value="1"/>
</dbReference>
<keyword evidence="6" id="KW-0418">Kinase</keyword>
<evidence type="ECO:0000259" key="5">
    <source>
        <dbReference type="PROSITE" id="PS50011"/>
    </source>
</evidence>
<keyword evidence="7" id="KW-1185">Reference proteome</keyword>
<organism evidence="6 7">
    <name type="scientific">Pseudocohnilembus persalinus</name>
    <name type="common">Ciliate</name>
    <dbReference type="NCBI Taxonomy" id="266149"/>
    <lineage>
        <taxon>Eukaryota</taxon>
        <taxon>Sar</taxon>
        <taxon>Alveolata</taxon>
        <taxon>Ciliophora</taxon>
        <taxon>Intramacronucleata</taxon>
        <taxon>Oligohymenophorea</taxon>
        <taxon>Scuticociliatia</taxon>
        <taxon>Philasterida</taxon>
        <taxon>Pseudocohnilembidae</taxon>
        <taxon>Pseudocohnilembus</taxon>
    </lineage>
</organism>
<keyword evidence="4" id="KW-0723">Serine/threonine-protein kinase</keyword>
<sequence length="401" mass="47406">MEQNQYQQTALENYEVNKYVDPKDNRKVINGYKICKNIGEGAYAKVKLVYCEKDDEFYAFKKFNKFILQKKQKIVKQENGDIIYKSLWDNVLQEIKIHKTLNHENILKLHEIIHNEENGKVFLLLEYAYNGELLSWDEKIQKFKYNDPRKNNDYNFIQQIMRGTILVHSQNIVHRDIKPQNILVDAGDVAKICDFGTSQKLDYPDQKIKGSEGTYNFMAPESLKDNKQNGFDGKLADIYSLGVTFYCMIYQKLPFEEIQNLMALFNQIQYSEPVFQQGPPPELINIIKKMMAKNPKDRISLPQILEDPWFQVKYPAIDYDQESIDQTNQNINEQNQNQNQIDTDQIQDEQNNQKQQLYFNIHSDEDSDDKINENQNLYLNQQEEQQQDILKQIDNLNINKQ</sequence>
<dbReference type="InParanoid" id="A0A0V0R5Y4"/>
<evidence type="ECO:0000313" key="7">
    <source>
        <dbReference type="Proteomes" id="UP000054937"/>
    </source>
</evidence>
<evidence type="ECO:0000256" key="2">
    <source>
        <dbReference type="ARBA" id="ARBA00022840"/>
    </source>
</evidence>
<keyword evidence="1 3" id="KW-0547">Nucleotide-binding</keyword>
<dbReference type="PROSITE" id="PS00107">
    <property type="entry name" value="PROTEIN_KINASE_ATP"/>
    <property type="match status" value="1"/>
</dbReference>
<accession>A0A0V0R5Y4</accession>
<dbReference type="AlphaFoldDB" id="A0A0V0R5Y4"/>
<dbReference type="GO" id="GO:0005737">
    <property type="term" value="C:cytoplasm"/>
    <property type="evidence" value="ECO:0007669"/>
    <property type="project" value="TreeGrafter"/>
</dbReference>
<dbReference type="OrthoDB" id="68483at2759"/>
<evidence type="ECO:0000256" key="3">
    <source>
        <dbReference type="PROSITE-ProRule" id="PRU10141"/>
    </source>
</evidence>
<dbReference type="PROSITE" id="PS00108">
    <property type="entry name" value="PROTEIN_KINASE_ST"/>
    <property type="match status" value="1"/>
</dbReference>
<dbReference type="Pfam" id="PF00069">
    <property type="entry name" value="Pkinase"/>
    <property type="match status" value="1"/>
</dbReference>
<evidence type="ECO:0000256" key="1">
    <source>
        <dbReference type="ARBA" id="ARBA00022741"/>
    </source>
</evidence>
<evidence type="ECO:0000256" key="4">
    <source>
        <dbReference type="RuleBase" id="RU000304"/>
    </source>
</evidence>
<dbReference type="InterPro" id="IPR011009">
    <property type="entry name" value="Kinase-like_dom_sf"/>
</dbReference>
<dbReference type="GO" id="GO:0035556">
    <property type="term" value="P:intracellular signal transduction"/>
    <property type="evidence" value="ECO:0007669"/>
    <property type="project" value="TreeGrafter"/>
</dbReference>
<proteinExistence type="inferred from homology"/>
<dbReference type="GO" id="GO:0004674">
    <property type="term" value="F:protein serine/threonine kinase activity"/>
    <property type="evidence" value="ECO:0007669"/>
    <property type="project" value="UniProtKB-KW"/>
</dbReference>
<dbReference type="PANTHER" id="PTHR24346:SF77">
    <property type="entry name" value="SERINE THREONINE PROTEIN KINASE"/>
    <property type="match status" value="1"/>
</dbReference>
<dbReference type="CDD" id="cd14008">
    <property type="entry name" value="STKc_LKB1_CaMKK"/>
    <property type="match status" value="1"/>
</dbReference>
<feature type="domain" description="Protein kinase" evidence="5">
    <location>
        <begin position="32"/>
        <end position="310"/>
    </location>
</feature>
<dbReference type="InterPro" id="IPR000719">
    <property type="entry name" value="Prot_kinase_dom"/>
</dbReference>
<evidence type="ECO:0000313" key="6">
    <source>
        <dbReference type="EMBL" id="KRX09884.1"/>
    </source>
</evidence>
<protein>
    <submittedName>
        <fullName evidence="6">Protein kinase-like domain</fullName>
    </submittedName>
</protein>
<dbReference type="FunCoup" id="A0A0V0R5Y4">
    <property type="interactions" value="1"/>
</dbReference>
<dbReference type="Gene3D" id="1.10.510.10">
    <property type="entry name" value="Transferase(Phosphotransferase) domain 1"/>
    <property type="match status" value="1"/>
</dbReference>
<dbReference type="EMBL" id="LDAU01000042">
    <property type="protein sequence ID" value="KRX09884.1"/>
    <property type="molecule type" value="Genomic_DNA"/>
</dbReference>
<keyword evidence="6" id="KW-0808">Transferase</keyword>
<dbReference type="GO" id="GO:0005524">
    <property type="term" value="F:ATP binding"/>
    <property type="evidence" value="ECO:0007669"/>
    <property type="project" value="UniProtKB-UniRule"/>
</dbReference>
<dbReference type="Gene3D" id="3.30.200.20">
    <property type="entry name" value="Phosphorylase Kinase, domain 1"/>
    <property type="match status" value="1"/>
</dbReference>
<keyword evidence="2 3" id="KW-0067">ATP-binding</keyword>
<comment type="similarity">
    <text evidence="4">Belongs to the protein kinase superfamily.</text>
</comment>
<dbReference type="InterPro" id="IPR017441">
    <property type="entry name" value="Protein_kinase_ATP_BS"/>
</dbReference>
<dbReference type="InterPro" id="IPR008271">
    <property type="entry name" value="Ser/Thr_kinase_AS"/>
</dbReference>
<dbReference type="SUPFAM" id="SSF56112">
    <property type="entry name" value="Protein kinase-like (PK-like)"/>
    <property type="match status" value="1"/>
</dbReference>
<dbReference type="Proteomes" id="UP000054937">
    <property type="component" value="Unassembled WGS sequence"/>
</dbReference>